<name>A0A231H5B3_9NOCA</name>
<evidence type="ECO:0000313" key="12">
    <source>
        <dbReference type="Proteomes" id="UP000215506"/>
    </source>
</evidence>
<comment type="subcellular location">
    <subcellularLocation>
        <location evidence="1">Membrane</location>
    </subcellularLocation>
</comment>
<evidence type="ECO:0000256" key="7">
    <source>
        <dbReference type="ARBA" id="ARBA00023306"/>
    </source>
</evidence>
<keyword evidence="12" id="KW-1185">Reference proteome</keyword>
<dbReference type="InterPro" id="IPR034746">
    <property type="entry name" value="POTRA"/>
</dbReference>
<keyword evidence="5 9" id="KW-1133">Transmembrane helix</keyword>
<evidence type="ECO:0000256" key="2">
    <source>
        <dbReference type="ARBA" id="ARBA00022475"/>
    </source>
</evidence>
<proteinExistence type="predicted"/>
<evidence type="ECO:0000313" key="11">
    <source>
        <dbReference type="EMBL" id="OXR44133.1"/>
    </source>
</evidence>
<organism evidence="11 12">
    <name type="scientific">Nocardia cerradoensis</name>
    <dbReference type="NCBI Taxonomy" id="85688"/>
    <lineage>
        <taxon>Bacteria</taxon>
        <taxon>Bacillati</taxon>
        <taxon>Actinomycetota</taxon>
        <taxon>Actinomycetes</taxon>
        <taxon>Mycobacteriales</taxon>
        <taxon>Nocardiaceae</taxon>
        <taxon>Nocardia</taxon>
    </lineage>
</organism>
<keyword evidence="7" id="KW-0131">Cell cycle</keyword>
<keyword evidence="6 9" id="KW-0472">Membrane</keyword>
<evidence type="ECO:0000256" key="6">
    <source>
        <dbReference type="ARBA" id="ARBA00023136"/>
    </source>
</evidence>
<keyword evidence="4 9" id="KW-0812">Transmembrane</keyword>
<keyword evidence="3 11" id="KW-0132">Cell division</keyword>
<dbReference type="Gene3D" id="3.10.20.310">
    <property type="entry name" value="membrane protein fhac"/>
    <property type="match status" value="1"/>
</dbReference>
<dbReference type="PANTHER" id="PTHR37820">
    <property type="entry name" value="CELL DIVISION PROTEIN DIVIB"/>
    <property type="match status" value="1"/>
</dbReference>
<feature type="transmembrane region" description="Helical" evidence="9">
    <location>
        <begin position="47"/>
        <end position="67"/>
    </location>
</feature>
<comment type="caution">
    <text evidence="11">The sequence shown here is derived from an EMBL/GenBank/DDBJ whole genome shotgun (WGS) entry which is preliminary data.</text>
</comment>
<evidence type="ECO:0000256" key="1">
    <source>
        <dbReference type="ARBA" id="ARBA00004370"/>
    </source>
</evidence>
<gene>
    <name evidence="11" type="primary">ftsQ</name>
    <name evidence="11" type="ORF">B7C42_03691</name>
</gene>
<dbReference type="GO" id="GO:0005886">
    <property type="term" value="C:plasma membrane"/>
    <property type="evidence" value="ECO:0007669"/>
    <property type="project" value="TreeGrafter"/>
</dbReference>
<protein>
    <submittedName>
        <fullName evidence="11">Cell division protein FtsQ</fullName>
    </submittedName>
</protein>
<evidence type="ECO:0000256" key="4">
    <source>
        <dbReference type="ARBA" id="ARBA00022692"/>
    </source>
</evidence>
<dbReference type="EMBL" id="NGAF01000007">
    <property type="protein sequence ID" value="OXR44133.1"/>
    <property type="molecule type" value="Genomic_DNA"/>
</dbReference>
<evidence type="ECO:0000256" key="3">
    <source>
        <dbReference type="ARBA" id="ARBA00022618"/>
    </source>
</evidence>
<feature type="region of interest" description="Disordered" evidence="8">
    <location>
        <begin position="1"/>
        <end position="27"/>
    </location>
</feature>
<evidence type="ECO:0000259" key="10">
    <source>
        <dbReference type="PROSITE" id="PS51779"/>
    </source>
</evidence>
<evidence type="ECO:0000256" key="9">
    <source>
        <dbReference type="SAM" id="Phobius"/>
    </source>
</evidence>
<dbReference type="Proteomes" id="UP000215506">
    <property type="component" value="Unassembled WGS sequence"/>
</dbReference>
<dbReference type="InterPro" id="IPR050487">
    <property type="entry name" value="FtsQ_DivIB"/>
</dbReference>
<reference evidence="11 12" key="1">
    <citation type="submission" date="2017-07" db="EMBL/GenBank/DDBJ databases">
        <title>First draft Genome Sequence of Nocardia cerradoensis isolated from human infection.</title>
        <authorList>
            <person name="Carrasco G."/>
        </authorList>
    </citation>
    <scope>NUCLEOTIDE SEQUENCE [LARGE SCALE GENOMIC DNA]</scope>
    <source>
        <strain evidence="11 12">CNM20130759</strain>
    </source>
</reference>
<feature type="compositionally biased region" description="Acidic residues" evidence="8">
    <location>
        <begin position="8"/>
        <end position="25"/>
    </location>
</feature>
<dbReference type="PROSITE" id="PS51779">
    <property type="entry name" value="POTRA"/>
    <property type="match status" value="1"/>
</dbReference>
<sequence length="261" mass="28245">MTRRGMIEDIDPDAEAESAADGDEGDDRRYRAGARARLPFEGRWRRILLWGAPIVVVVIVLLVVAYFTPALSVRTVQVEGVSTVPEQDVRAVLQIPDGRSMLRIDTDAIARRVASLPKVRSARVQRVFPSTVRVTVDERSAVVFFDSPQGPHLLDGDSVEFAIEPPPPGVAKLVTDHPGSADPVTRAAVAVLDAAPPALRAQVGEVVARTVSDIELKLRDDRTVVWGGPDDSERKAAVVLPVLTRPGTVFDVSSPDLVTVR</sequence>
<dbReference type="InterPro" id="IPR013685">
    <property type="entry name" value="POTRA_FtsQ_type"/>
</dbReference>
<evidence type="ECO:0000256" key="8">
    <source>
        <dbReference type="SAM" id="MobiDB-lite"/>
    </source>
</evidence>
<evidence type="ECO:0000256" key="5">
    <source>
        <dbReference type="ARBA" id="ARBA00022989"/>
    </source>
</evidence>
<dbReference type="AlphaFoldDB" id="A0A231H5B3"/>
<feature type="domain" description="POTRA" evidence="10">
    <location>
        <begin position="71"/>
        <end position="139"/>
    </location>
</feature>
<dbReference type="Pfam" id="PF08478">
    <property type="entry name" value="POTRA_1"/>
    <property type="match status" value="1"/>
</dbReference>
<dbReference type="GO" id="GO:0051301">
    <property type="term" value="P:cell division"/>
    <property type="evidence" value="ECO:0007669"/>
    <property type="project" value="UniProtKB-KW"/>
</dbReference>
<dbReference type="PANTHER" id="PTHR37820:SF1">
    <property type="entry name" value="CELL DIVISION PROTEIN FTSQ"/>
    <property type="match status" value="1"/>
</dbReference>
<keyword evidence="2" id="KW-1003">Cell membrane</keyword>
<dbReference type="RefSeq" id="WP_223273511.1">
    <property type="nucleotide sequence ID" value="NZ_NGAF01000007.1"/>
</dbReference>
<accession>A0A231H5B3</accession>